<dbReference type="Proteomes" id="UP000294480">
    <property type="component" value="Unassembled WGS sequence"/>
</dbReference>
<evidence type="ECO:0000313" key="1">
    <source>
        <dbReference type="EMBL" id="TDR30361.1"/>
    </source>
</evidence>
<gene>
    <name evidence="1" type="ORF">DFR44_12230</name>
</gene>
<name>A0A4R6Y5J0_9BURK</name>
<keyword evidence="2" id="KW-1185">Reference proteome</keyword>
<accession>A0A4R6Y5J0</accession>
<dbReference type="AlphaFoldDB" id="A0A4R6Y5J0"/>
<proteinExistence type="predicted"/>
<protein>
    <submittedName>
        <fullName evidence="1">Uncharacterized protein</fullName>
    </submittedName>
</protein>
<dbReference type="EMBL" id="SNZE01000022">
    <property type="protein sequence ID" value="TDR30361.1"/>
    <property type="molecule type" value="Genomic_DNA"/>
</dbReference>
<comment type="caution">
    <text evidence="1">The sequence shown here is derived from an EMBL/GenBank/DDBJ whole genome shotgun (WGS) entry which is preliminary data.</text>
</comment>
<evidence type="ECO:0000313" key="2">
    <source>
        <dbReference type="Proteomes" id="UP000294480"/>
    </source>
</evidence>
<reference evidence="1 2" key="1">
    <citation type="submission" date="2019-03" db="EMBL/GenBank/DDBJ databases">
        <title>Genomic Encyclopedia of Type Strains, Phase IV (KMG-IV): sequencing the most valuable type-strain genomes for metagenomic binning, comparative biology and taxonomic classification.</title>
        <authorList>
            <person name="Goeker M."/>
        </authorList>
    </citation>
    <scope>NUCLEOTIDE SEQUENCE [LARGE SCALE GENOMIC DNA]</scope>
    <source>
        <strain evidence="1 2">DSM 102852</strain>
    </source>
</reference>
<sequence length="80" mass="8761">MMSLSACTTTVATLPPKPYLDVALRQPCAPLPQLRINSNQDLKAAVLRNRIDSEAVHEECASRLLAVLQAMGMIENKVDK</sequence>
<organism evidence="1 2">
    <name type="scientific">Hydromonas duriensis</name>
    <dbReference type="NCBI Taxonomy" id="1527608"/>
    <lineage>
        <taxon>Bacteria</taxon>
        <taxon>Pseudomonadati</taxon>
        <taxon>Pseudomonadota</taxon>
        <taxon>Betaproteobacteria</taxon>
        <taxon>Burkholderiales</taxon>
        <taxon>Burkholderiaceae</taxon>
        <taxon>Hydromonas</taxon>
    </lineage>
</organism>